<gene>
    <name evidence="1" type="ORF">OXU80_22270</name>
</gene>
<dbReference type="EMBL" id="CP113520">
    <property type="protein sequence ID" value="WAJ27541.1"/>
    <property type="molecule type" value="Genomic_DNA"/>
</dbReference>
<keyword evidence="2" id="KW-1185">Reference proteome</keyword>
<accession>A0ACD4NLN8</accession>
<proteinExistence type="predicted"/>
<dbReference type="Proteomes" id="UP001163223">
    <property type="component" value="Chromosome"/>
</dbReference>
<evidence type="ECO:0000313" key="2">
    <source>
        <dbReference type="Proteomes" id="UP001163223"/>
    </source>
</evidence>
<organism evidence="1 2">
    <name type="scientific">Antarcticirhabdus aurantiaca</name>
    <dbReference type="NCBI Taxonomy" id="2606717"/>
    <lineage>
        <taxon>Bacteria</taxon>
        <taxon>Pseudomonadati</taxon>
        <taxon>Pseudomonadota</taxon>
        <taxon>Alphaproteobacteria</taxon>
        <taxon>Hyphomicrobiales</taxon>
        <taxon>Aurantimonadaceae</taxon>
        <taxon>Antarcticirhabdus</taxon>
    </lineage>
</organism>
<protein>
    <submittedName>
        <fullName evidence="1">Uncharacterized protein</fullName>
    </submittedName>
</protein>
<reference evidence="1" key="1">
    <citation type="submission" date="2022-11" db="EMBL/GenBank/DDBJ databases">
        <title>beta-Carotene-producing bacterium, Jeongeuplla avenae sp. nov., alleviates the salt stress of Arabidopsis seedlings.</title>
        <authorList>
            <person name="Jiang L."/>
            <person name="Lee J."/>
        </authorList>
    </citation>
    <scope>NUCLEOTIDE SEQUENCE</scope>
    <source>
        <strain evidence="1">DY_R2A_6</strain>
    </source>
</reference>
<evidence type="ECO:0000313" key="1">
    <source>
        <dbReference type="EMBL" id="WAJ27541.1"/>
    </source>
</evidence>
<name>A0ACD4NLN8_9HYPH</name>
<sequence length="153" mass="16092">MANTPLPVARTKISIGGATGTYTQTALAADTYVLIGRVRSVPGFGDTFQDITVEEVADGRTRHGKGTANATSMDIVCSRQDTDPGQIAMNAAAASYLSFNLKMEIPNEDGTFDVVYFSVLVNSANVGLGGPNDTQTRTYSCQPQEAPIEVPAA</sequence>